<feature type="repeat" description="WD" evidence="7">
    <location>
        <begin position="377"/>
        <end position="420"/>
    </location>
</feature>
<dbReference type="Pfam" id="PF00400">
    <property type="entry name" value="WD40"/>
    <property type="match status" value="5"/>
</dbReference>
<dbReference type="OrthoDB" id="2305498at2759"/>
<dbReference type="InterPro" id="IPR036322">
    <property type="entry name" value="WD40_repeat_dom_sf"/>
</dbReference>
<feature type="repeat" description="WD" evidence="7">
    <location>
        <begin position="537"/>
        <end position="559"/>
    </location>
</feature>
<dbReference type="InterPro" id="IPR020472">
    <property type="entry name" value="WD40_PAC1"/>
</dbReference>
<dbReference type="SUPFAM" id="SSF50978">
    <property type="entry name" value="WD40 repeat-like"/>
    <property type="match status" value="1"/>
</dbReference>
<dbReference type="EMBL" id="ASPP01008689">
    <property type="protein sequence ID" value="ETO25213.1"/>
    <property type="molecule type" value="Genomic_DNA"/>
</dbReference>
<dbReference type="PROSITE" id="PS50082">
    <property type="entry name" value="WD_REPEATS_2"/>
    <property type="match status" value="5"/>
</dbReference>
<evidence type="ECO:0000256" key="5">
    <source>
        <dbReference type="ARBA" id="ARBA00022833"/>
    </source>
</evidence>
<dbReference type="InterPro" id="IPR015943">
    <property type="entry name" value="WD40/YVTN_repeat-like_dom_sf"/>
</dbReference>
<keyword evidence="4 6" id="KW-0863">Zinc-finger</keyword>
<dbReference type="PROSITE" id="PS50145">
    <property type="entry name" value="ZF_TRAF"/>
    <property type="match status" value="1"/>
</dbReference>
<dbReference type="AlphaFoldDB" id="X6NH39"/>
<evidence type="ECO:0000256" key="3">
    <source>
        <dbReference type="ARBA" id="ARBA00022737"/>
    </source>
</evidence>
<keyword evidence="2 6" id="KW-0479">Metal-binding</keyword>
<feature type="repeat" description="WD" evidence="7">
    <location>
        <begin position="608"/>
        <end position="660"/>
    </location>
</feature>
<evidence type="ECO:0000256" key="7">
    <source>
        <dbReference type="PROSITE-ProRule" id="PRU00221"/>
    </source>
</evidence>
<reference evidence="10 11" key="1">
    <citation type="journal article" date="2013" name="Curr. Biol.">
        <title>The Genome of the Foraminiferan Reticulomyxa filosa.</title>
        <authorList>
            <person name="Glockner G."/>
            <person name="Hulsmann N."/>
            <person name="Schleicher M."/>
            <person name="Noegel A.A."/>
            <person name="Eichinger L."/>
            <person name="Gallinger C."/>
            <person name="Pawlowski J."/>
            <person name="Sierra R."/>
            <person name="Euteneuer U."/>
            <person name="Pillet L."/>
            <person name="Moustafa A."/>
            <person name="Platzer M."/>
            <person name="Groth M."/>
            <person name="Szafranski K."/>
            <person name="Schliwa M."/>
        </authorList>
    </citation>
    <scope>NUCLEOTIDE SEQUENCE [LARGE SCALE GENOMIC DNA]</scope>
</reference>
<feature type="coiled-coil region" evidence="8">
    <location>
        <begin position="210"/>
        <end position="343"/>
    </location>
</feature>
<sequence length="750" mass="87707">MSFEECYSKEWLVRSETPERLENFQCVLCRQIANNAMELTCDEHDEQKDPIPVGELCLMQYLKEHNNQCPVGDHSPCKYRKAKAIRKFVDEFTVMCPLECANQSTQLKEGSAITKTGTQQHCKFKGRIKDLKEHLENECPLKRLECKFKEFGCDDLLSHSDLEQHLEIEKDKHLNLLLTHIRILRQKEIDQNVTLFHLYLLFTLLLEKKKKSMDAKIEQLCSENTEKEDQIEILKMDREKMTAQVESFCNERRYWNETESIEIEKWDEEMQAKNEEIKKMKEEIQCKGQQLLEKENEIERIKRYYQQEILKIRADFEMIKNTFDQKEKQMTELSETKNEQIEQKIKTEYNVDETLNSKQSRIFDVEAMRSLKLMNTLDGHTGCVNSIDCSPFDNGRFLCSGSDDVTVRVWDIQSAKQLKVFNGHSALVTSVQFSSYHYHHDNRNSIICSASGDKTICFWDFETEAQIQKINAHDQGVSLFNFHHLMVVDICALGHMTKPFVCGMSKHPNYYILSINILVVNNNNKSIGVIGGTGYTICSGSYDNTIRLWDIETSKELLVFNGHENTVKSVKYSPYESEVNGGNIICSGSWDRTVRLWDIRSKKEIRVFKGHRNYVSCVGYSPFVNSDTRDIEGYGSIIYSGSWDNTIRFWDVRTSTQLHEIQGKDNGVKIFGFIQMTYFGSMKTIKAYQNISILYRIFTSLFLQYDILFRFHKLFRLNNTNKSKQLKLYLHQINNDVNIDELNIFFVIDM</sequence>
<feature type="repeat" description="WD" evidence="7">
    <location>
        <begin position="560"/>
        <end position="607"/>
    </location>
</feature>
<keyword evidence="3" id="KW-0677">Repeat</keyword>
<evidence type="ECO:0000259" key="9">
    <source>
        <dbReference type="PROSITE" id="PS50145"/>
    </source>
</evidence>
<dbReference type="InterPro" id="IPR001680">
    <property type="entry name" value="WD40_rpt"/>
</dbReference>
<name>X6NH39_RETFI</name>
<dbReference type="PROSITE" id="PS50294">
    <property type="entry name" value="WD_REPEATS_REGION"/>
    <property type="match status" value="3"/>
</dbReference>
<dbReference type="Pfam" id="PF02176">
    <property type="entry name" value="zf-TRAF"/>
    <property type="match status" value="1"/>
</dbReference>
<accession>X6NH39</accession>
<feature type="zinc finger region" description="TRAF-type" evidence="6">
    <location>
        <begin position="97"/>
        <end position="153"/>
    </location>
</feature>
<gene>
    <name evidence="10" type="ORF">RFI_11922</name>
</gene>
<dbReference type="InterPro" id="IPR001293">
    <property type="entry name" value="Znf_TRAF"/>
</dbReference>
<organism evidence="10 11">
    <name type="scientific">Reticulomyxa filosa</name>
    <dbReference type="NCBI Taxonomy" id="46433"/>
    <lineage>
        <taxon>Eukaryota</taxon>
        <taxon>Sar</taxon>
        <taxon>Rhizaria</taxon>
        <taxon>Retaria</taxon>
        <taxon>Foraminifera</taxon>
        <taxon>Monothalamids</taxon>
        <taxon>Reticulomyxidae</taxon>
        <taxon>Reticulomyxa</taxon>
    </lineage>
</organism>
<evidence type="ECO:0000256" key="4">
    <source>
        <dbReference type="ARBA" id="ARBA00022771"/>
    </source>
</evidence>
<dbReference type="GO" id="GO:1990234">
    <property type="term" value="C:transferase complex"/>
    <property type="evidence" value="ECO:0007669"/>
    <property type="project" value="UniProtKB-ARBA"/>
</dbReference>
<feature type="domain" description="TRAF-type" evidence="9">
    <location>
        <begin position="97"/>
        <end position="153"/>
    </location>
</feature>
<dbReference type="Gene3D" id="3.30.40.10">
    <property type="entry name" value="Zinc/RING finger domain, C3HC4 (zinc finger)"/>
    <property type="match status" value="1"/>
</dbReference>
<dbReference type="SUPFAM" id="SSF49599">
    <property type="entry name" value="TRAF domain-like"/>
    <property type="match status" value="1"/>
</dbReference>
<evidence type="ECO:0000313" key="10">
    <source>
        <dbReference type="EMBL" id="ETO25213.1"/>
    </source>
</evidence>
<evidence type="ECO:0000256" key="2">
    <source>
        <dbReference type="ARBA" id="ARBA00022723"/>
    </source>
</evidence>
<protein>
    <submittedName>
        <fullName evidence="10">WD-40 repeat protein</fullName>
    </submittedName>
</protein>
<evidence type="ECO:0000256" key="8">
    <source>
        <dbReference type="SAM" id="Coils"/>
    </source>
</evidence>
<dbReference type="InterPro" id="IPR019775">
    <property type="entry name" value="WD40_repeat_CS"/>
</dbReference>
<dbReference type="SMART" id="SM00320">
    <property type="entry name" value="WD40"/>
    <property type="match status" value="5"/>
</dbReference>
<keyword evidence="1 7" id="KW-0853">WD repeat</keyword>
<keyword evidence="5 6" id="KW-0862">Zinc</keyword>
<evidence type="ECO:0000313" key="11">
    <source>
        <dbReference type="Proteomes" id="UP000023152"/>
    </source>
</evidence>
<proteinExistence type="predicted"/>
<dbReference type="PRINTS" id="PR00320">
    <property type="entry name" value="GPROTEINBRPT"/>
</dbReference>
<dbReference type="InterPro" id="IPR013083">
    <property type="entry name" value="Znf_RING/FYVE/PHD"/>
</dbReference>
<dbReference type="Proteomes" id="UP000023152">
    <property type="component" value="Unassembled WGS sequence"/>
</dbReference>
<dbReference type="PROSITE" id="PS00678">
    <property type="entry name" value="WD_REPEATS_1"/>
    <property type="match status" value="5"/>
</dbReference>
<dbReference type="PANTHER" id="PTHR22847:SF637">
    <property type="entry name" value="WD REPEAT DOMAIN 5B"/>
    <property type="match status" value="1"/>
</dbReference>
<evidence type="ECO:0000256" key="6">
    <source>
        <dbReference type="PROSITE-ProRule" id="PRU00207"/>
    </source>
</evidence>
<feature type="repeat" description="WD" evidence="7">
    <location>
        <begin position="421"/>
        <end position="469"/>
    </location>
</feature>
<dbReference type="GO" id="GO:0008270">
    <property type="term" value="F:zinc ion binding"/>
    <property type="evidence" value="ECO:0007669"/>
    <property type="project" value="UniProtKB-KW"/>
</dbReference>
<comment type="caution">
    <text evidence="10">The sequence shown here is derived from an EMBL/GenBank/DDBJ whole genome shotgun (WGS) entry which is preliminary data.</text>
</comment>
<keyword evidence="11" id="KW-1185">Reference proteome</keyword>
<dbReference type="CDD" id="cd00200">
    <property type="entry name" value="WD40"/>
    <property type="match status" value="1"/>
</dbReference>
<keyword evidence="8" id="KW-0175">Coiled coil</keyword>
<evidence type="ECO:0000256" key="1">
    <source>
        <dbReference type="ARBA" id="ARBA00022574"/>
    </source>
</evidence>
<dbReference type="PANTHER" id="PTHR22847">
    <property type="entry name" value="WD40 REPEAT PROTEIN"/>
    <property type="match status" value="1"/>
</dbReference>
<dbReference type="Gene3D" id="2.130.10.10">
    <property type="entry name" value="YVTN repeat-like/Quinoprotein amine dehydrogenase"/>
    <property type="match status" value="2"/>
</dbReference>